<accession>A0A3L6RRK5</accession>
<organism evidence="2 3">
    <name type="scientific">Panicum miliaceum</name>
    <name type="common">Proso millet</name>
    <name type="synonym">Broomcorn millet</name>
    <dbReference type="NCBI Taxonomy" id="4540"/>
    <lineage>
        <taxon>Eukaryota</taxon>
        <taxon>Viridiplantae</taxon>
        <taxon>Streptophyta</taxon>
        <taxon>Embryophyta</taxon>
        <taxon>Tracheophyta</taxon>
        <taxon>Spermatophyta</taxon>
        <taxon>Magnoliopsida</taxon>
        <taxon>Liliopsida</taxon>
        <taxon>Poales</taxon>
        <taxon>Poaceae</taxon>
        <taxon>PACMAD clade</taxon>
        <taxon>Panicoideae</taxon>
        <taxon>Panicodae</taxon>
        <taxon>Paniceae</taxon>
        <taxon>Panicinae</taxon>
        <taxon>Panicum</taxon>
        <taxon>Panicum sect. Panicum</taxon>
    </lineage>
</organism>
<evidence type="ECO:0000313" key="2">
    <source>
        <dbReference type="EMBL" id="RLN08441.1"/>
    </source>
</evidence>
<dbReference type="OrthoDB" id="688405at2759"/>
<gene>
    <name evidence="2" type="ORF">C2845_PM11G05700</name>
</gene>
<sequence>MDRLVRLFSGGIVKENGEFERMREQIARFDIPSSFDDLCVQVSKMFKVGEQHSELCIRGRFDVGDKRAHYVVMPIESDNDWIFYKDLVKDSQVGCAELVVEVRDSVTAKDSNIEVDDEEEEYDVDMSNGPDSEGEGNELNKYDNCHVNNGFDEATFEEEEEDEDDISEGSEEHVEEMREGITQEDNSHHEEREAVDVEPTNVACPRLMAERKHKVEIRYPTESCVDAPVPPALPVPNCECGIPAEERWPLCDFQEYIYAPKMHWYYTEEHIKEFESGKEKWPCERAPRTRCKCGSLARRGVVPTELGYGWYCGNSYGDFWEGRTYDWETFPKREELMQKLSNQAEPLKTRTTLERNNKIRRKYKVPLPDERILYDPVAIDQVAEHGMTDTIGLECEEELITFWRKNRSKYSEEKISEAVHRACDFTKVFPKGTWEHHFQWFEALRRGIDVNAVRMKAEEAKIAEEAQLEAMKALVADLPVHVGAKVGTKMMMIGEMMSF</sequence>
<dbReference type="PANTHER" id="PTHR48127">
    <property type="entry name" value="GRF-TYPE DOMAIN-CONTAINING PROTEIN"/>
    <property type="match status" value="1"/>
</dbReference>
<evidence type="ECO:0008006" key="4">
    <source>
        <dbReference type="Google" id="ProtNLM"/>
    </source>
</evidence>
<reference evidence="3" key="1">
    <citation type="journal article" date="2019" name="Nat. Commun.">
        <title>The genome of broomcorn millet.</title>
        <authorList>
            <person name="Zou C."/>
            <person name="Miki D."/>
            <person name="Li D."/>
            <person name="Tang Q."/>
            <person name="Xiao L."/>
            <person name="Rajput S."/>
            <person name="Deng P."/>
            <person name="Jia W."/>
            <person name="Huang R."/>
            <person name="Zhang M."/>
            <person name="Sun Y."/>
            <person name="Hu J."/>
            <person name="Fu X."/>
            <person name="Schnable P.S."/>
            <person name="Li F."/>
            <person name="Zhang H."/>
            <person name="Feng B."/>
            <person name="Zhu X."/>
            <person name="Liu R."/>
            <person name="Schnable J.C."/>
            <person name="Zhu J.-K."/>
            <person name="Zhang H."/>
        </authorList>
    </citation>
    <scope>NUCLEOTIDE SEQUENCE [LARGE SCALE GENOMIC DNA]</scope>
</reference>
<feature type="region of interest" description="Disordered" evidence="1">
    <location>
        <begin position="112"/>
        <end position="141"/>
    </location>
</feature>
<dbReference type="Proteomes" id="UP000275267">
    <property type="component" value="Unassembled WGS sequence"/>
</dbReference>
<feature type="compositionally biased region" description="Acidic residues" evidence="1">
    <location>
        <begin position="113"/>
        <end position="124"/>
    </location>
</feature>
<dbReference type="PANTHER" id="PTHR48127:SF1">
    <property type="entry name" value="ZINC FINGER GRF-TYPE DOMAIN-CONTAINING PROTEIN"/>
    <property type="match status" value="1"/>
</dbReference>
<comment type="caution">
    <text evidence="2">The sequence shown here is derived from an EMBL/GenBank/DDBJ whole genome shotgun (WGS) entry which is preliminary data.</text>
</comment>
<dbReference type="AlphaFoldDB" id="A0A3L6RRK5"/>
<dbReference type="EMBL" id="PQIB02000007">
    <property type="protein sequence ID" value="RLN08441.1"/>
    <property type="molecule type" value="Genomic_DNA"/>
</dbReference>
<evidence type="ECO:0000313" key="3">
    <source>
        <dbReference type="Proteomes" id="UP000275267"/>
    </source>
</evidence>
<protein>
    <recommendedName>
        <fullName evidence="4">Transposase MuDR plant domain-containing protein</fullName>
    </recommendedName>
</protein>
<evidence type="ECO:0000256" key="1">
    <source>
        <dbReference type="SAM" id="MobiDB-lite"/>
    </source>
</evidence>
<keyword evidence="3" id="KW-1185">Reference proteome</keyword>
<name>A0A3L6RRK5_PANMI</name>
<proteinExistence type="predicted"/>